<feature type="domain" description="Motility protein A N-terminal" evidence="14">
    <location>
        <begin position="4"/>
        <end position="93"/>
    </location>
</feature>
<dbReference type="PROSITE" id="PS01307">
    <property type="entry name" value="MOTA"/>
    <property type="match status" value="1"/>
</dbReference>
<evidence type="ECO:0000256" key="2">
    <source>
        <dbReference type="ARBA" id="ARBA00008038"/>
    </source>
</evidence>
<keyword evidence="11 12" id="KW-0472">Membrane</keyword>
<evidence type="ECO:0000256" key="4">
    <source>
        <dbReference type="ARBA" id="ARBA00022475"/>
    </source>
</evidence>
<keyword evidence="16" id="KW-1185">Reference proteome</keyword>
<feature type="transmembrane region" description="Helical" evidence="12">
    <location>
        <begin position="198"/>
        <end position="220"/>
    </location>
</feature>
<evidence type="ECO:0000256" key="12">
    <source>
        <dbReference type="SAM" id="Phobius"/>
    </source>
</evidence>
<dbReference type="RefSeq" id="WP_322498164.1">
    <property type="nucleotide sequence ID" value="NZ_JARGYT010000095.1"/>
</dbReference>
<dbReference type="Pfam" id="PF01618">
    <property type="entry name" value="MotA_ExbB"/>
    <property type="match status" value="1"/>
</dbReference>
<keyword evidence="10" id="KW-0406">Ion transport</keyword>
<dbReference type="InterPro" id="IPR002898">
    <property type="entry name" value="MotA_ExbB_proton_chnl"/>
</dbReference>
<feature type="domain" description="MotA/TolQ/ExbB proton channel" evidence="13">
    <location>
        <begin position="139"/>
        <end position="239"/>
    </location>
</feature>
<dbReference type="PANTHER" id="PTHR30433">
    <property type="entry name" value="CHEMOTAXIS PROTEIN MOTA"/>
    <property type="match status" value="1"/>
</dbReference>
<evidence type="ECO:0000256" key="1">
    <source>
        <dbReference type="ARBA" id="ARBA00004651"/>
    </source>
</evidence>
<evidence type="ECO:0000256" key="5">
    <source>
        <dbReference type="ARBA" id="ARBA00022500"/>
    </source>
</evidence>
<name>A0ABU5L9B5_9RICK</name>
<comment type="similarity">
    <text evidence="2">Belongs to the MotA family.</text>
</comment>
<evidence type="ECO:0000259" key="13">
    <source>
        <dbReference type="Pfam" id="PF01618"/>
    </source>
</evidence>
<evidence type="ECO:0000256" key="7">
    <source>
        <dbReference type="ARBA" id="ARBA00022779"/>
    </source>
</evidence>
<evidence type="ECO:0000256" key="3">
    <source>
        <dbReference type="ARBA" id="ARBA00022448"/>
    </source>
</evidence>
<reference evidence="15 16" key="1">
    <citation type="submission" date="2023-02" db="EMBL/GenBank/DDBJ databases">
        <title>Host association and intracellularity evolved multiple times independently in the Rickettsiales.</title>
        <authorList>
            <person name="Castelli M."/>
            <person name="Nardi T."/>
            <person name="Gammuto L."/>
            <person name="Bellinzona G."/>
            <person name="Sabaneyeva E."/>
            <person name="Potekhin A."/>
            <person name="Serra V."/>
            <person name="Petroni G."/>
            <person name="Sassera D."/>
        </authorList>
    </citation>
    <scope>NUCLEOTIDE SEQUENCE [LARGE SCALE GENOMIC DNA]</scope>
    <source>
        <strain evidence="15 16">BOD18</strain>
    </source>
</reference>
<evidence type="ECO:0000256" key="8">
    <source>
        <dbReference type="ARBA" id="ARBA00022781"/>
    </source>
</evidence>
<evidence type="ECO:0000313" key="15">
    <source>
        <dbReference type="EMBL" id="MDZ5762719.1"/>
    </source>
</evidence>
<dbReference type="InterPro" id="IPR046786">
    <property type="entry name" value="MotA_N"/>
</dbReference>
<comment type="subcellular location">
    <subcellularLocation>
        <location evidence="1">Cell membrane</location>
        <topology evidence="1">Multi-pass membrane protein</topology>
    </subcellularLocation>
</comment>
<gene>
    <name evidence="15" type="ORF">Cyrtocomes_01111</name>
</gene>
<dbReference type="PANTHER" id="PTHR30433:SF4">
    <property type="entry name" value="MOTILITY PROTEIN A"/>
    <property type="match status" value="1"/>
</dbReference>
<feature type="transmembrane region" description="Helical" evidence="12">
    <location>
        <begin position="34"/>
        <end position="53"/>
    </location>
</feature>
<evidence type="ECO:0000256" key="11">
    <source>
        <dbReference type="ARBA" id="ARBA00023136"/>
    </source>
</evidence>
<dbReference type="Pfam" id="PF20560">
    <property type="entry name" value="MotA_N"/>
    <property type="match status" value="1"/>
</dbReference>
<protein>
    <submittedName>
        <fullName evidence="15">Motility protein A</fullName>
    </submittedName>
</protein>
<evidence type="ECO:0000313" key="16">
    <source>
        <dbReference type="Proteomes" id="UP001293791"/>
    </source>
</evidence>
<keyword evidence="8" id="KW-0375">Hydrogen ion transport</keyword>
<evidence type="ECO:0000256" key="10">
    <source>
        <dbReference type="ARBA" id="ARBA00023065"/>
    </source>
</evidence>
<keyword evidence="4" id="KW-1003">Cell membrane</keyword>
<dbReference type="EMBL" id="JARGYT010000095">
    <property type="protein sequence ID" value="MDZ5762719.1"/>
    <property type="molecule type" value="Genomic_DNA"/>
</dbReference>
<organism evidence="15 16">
    <name type="scientific">Candidatus Cyrtobacter comes</name>
    <dbReference type="NCBI Taxonomy" id="675776"/>
    <lineage>
        <taxon>Bacteria</taxon>
        <taxon>Pseudomonadati</taxon>
        <taxon>Pseudomonadota</taxon>
        <taxon>Alphaproteobacteria</taxon>
        <taxon>Rickettsiales</taxon>
        <taxon>Candidatus Midichloriaceae</taxon>
        <taxon>Candidatus Cyrtobacter</taxon>
    </lineage>
</organism>
<dbReference type="InterPro" id="IPR000540">
    <property type="entry name" value="Flag_MotA_CS"/>
</dbReference>
<keyword evidence="6 12" id="KW-0812">Transmembrane</keyword>
<evidence type="ECO:0000259" key="14">
    <source>
        <dbReference type="Pfam" id="PF20560"/>
    </source>
</evidence>
<proteinExistence type="inferred from homology"/>
<keyword evidence="9 12" id="KW-1133">Transmembrane helix</keyword>
<evidence type="ECO:0000256" key="6">
    <source>
        <dbReference type="ARBA" id="ARBA00022692"/>
    </source>
</evidence>
<keyword evidence="5" id="KW-0145">Chemotaxis</keyword>
<sequence>MSSIIGLSVVFGSLITGYLGNGGIISILLHPFEWLIIVGCGIGAFIFSTNKSIRSYAWKGVKKLSKADAYKEDTGILLLSSISSVLKFVHKSGVVELEKHLDVPATSHLFKKLLEMPSGEEVVSFFCDYMRLLVMGFDKSHDLIDLMDRHIEKKKAELYGVYSAIAKLADAFPAIGIVAAVLGVITAMASVGADAAVLGARIASALVGTFAGVFLSYCVVAPISNFLEKFSDYEISVFESVKSAIASHADGNPPAISIEFARQVLPSSMKPSFEDLEKILQKVQI</sequence>
<keyword evidence="7" id="KW-0283">Flagellar rotation</keyword>
<dbReference type="Proteomes" id="UP001293791">
    <property type="component" value="Unassembled WGS sequence"/>
</dbReference>
<keyword evidence="3" id="KW-0813">Transport</keyword>
<feature type="transmembrane region" description="Helical" evidence="12">
    <location>
        <begin position="171"/>
        <end position="192"/>
    </location>
</feature>
<comment type="caution">
    <text evidence="15">The sequence shown here is derived from an EMBL/GenBank/DDBJ whole genome shotgun (WGS) entry which is preliminary data.</text>
</comment>
<evidence type="ECO:0000256" key="9">
    <source>
        <dbReference type="ARBA" id="ARBA00022989"/>
    </source>
</evidence>
<dbReference type="InterPro" id="IPR047055">
    <property type="entry name" value="MotA-like"/>
</dbReference>
<accession>A0ABU5L9B5</accession>
<feature type="transmembrane region" description="Helical" evidence="12">
    <location>
        <begin position="7"/>
        <end position="28"/>
    </location>
</feature>